<dbReference type="PROSITE" id="PS52019">
    <property type="entry name" value="PKS_MFAS_DH"/>
    <property type="match status" value="1"/>
</dbReference>
<dbReference type="SUPFAM" id="SSF52777">
    <property type="entry name" value="CoA-dependent acyltransferases"/>
    <property type="match status" value="2"/>
</dbReference>
<dbReference type="GO" id="GO:0044550">
    <property type="term" value="P:secondary metabolite biosynthetic process"/>
    <property type="evidence" value="ECO:0007669"/>
    <property type="project" value="UniProtKB-ARBA"/>
</dbReference>
<keyword evidence="1" id="KW-0596">Phosphopantetheine</keyword>
<dbReference type="SUPFAM" id="SSF47336">
    <property type="entry name" value="ACP-like"/>
    <property type="match status" value="2"/>
</dbReference>
<dbReference type="GO" id="GO:0004315">
    <property type="term" value="F:3-oxoacyl-[acyl-carrier-protein] synthase activity"/>
    <property type="evidence" value="ECO:0007669"/>
    <property type="project" value="InterPro"/>
</dbReference>
<dbReference type="InterPro" id="IPR020841">
    <property type="entry name" value="PKS_Beta-ketoAc_synthase_dom"/>
</dbReference>
<evidence type="ECO:0000259" key="12">
    <source>
        <dbReference type="PROSITE" id="PS52004"/>
    </source>
</evidence>
<evidence type="ECO:0000256" key="1">
    <source>
        <dbReference type="ARBA" id="ARBA00022450"/>
    </source>
</evidence>
<dbReference type="Pfam" id="PF02801">
    <property type="entry name" value="Ketoacyl-synt_C"/>
    <property type="match status" value="1"/>
</dbReference>
<dbReference type="Pfam" id="PF08659">
    <property type="entry name" value="KR"/>
    <property type="match status" value="1"/>
</dbReference>
<dbReference type="PANTHER" id="PTHR43775:SF37">
    <property type="entry name" value="SI:DKEY-61P9.11"/>
    <property type="match status" value="1"/>
</dbReference>
<dbReference type="GO" id="GO:0016491">
    <property type="term" value="F:oxidoreductase activity"/>
    <property type="evidence" value="ECO:0007669"/>
    <property type="project" value="UniProtKB-KW"/>
</dbReference>
<comment type="caution">
    <text evidence="14">The sequence shown here is derived from an EMBL/GenBank/DDBJ whole genome shotgun (WGS) entry which is preliminary data.</text>
</comment>
<dbReference type="InterPro" id="IPR042104">
    <property type="entry name" value="PKS_dehydratase_sf"/>
</dbReference>
<dbReference type="InterPro" id="IPR032821">
    <property type="entry name" value="PKS_assoc"/>
</dbReference>
<dbReference type="InterPro" id="IPR014030">
    <property type="entry name" value="Ketoacyl_synth_N"/>
</dbReference>
<dbReference type="GO" id="GO:0016874">
    <property type="term" value="F:ligase activity"/>
    <property type="evidence" value="ECO:0007669"/>
    <property type="project" value="UniProtKB-KW"/>
</dbReference>
<dbReference type="Gene3D" id="3.40.47.10">
    <property type="match status" value="1"/>
</dbReference>
<dbReference type="PANTHER" id="PTHR43775">
    <property type="entry name" value="FATTY ACID SYNTHASE"/>
    <property type="match status" value="1"/>
</dbReference>
<dbReference type="Gene3D" id="3.40.366.10">
    <property type="entry name" value="Malonyl-Coenzyme A Acyl Carrier Protein, domain 2"/>
    <property type="match status" value="1"/>
</dbReference>
<feature type="region of interest" description="Disordered" evidence="10">
    <location>
        <begin position="2253"/>
        <end position="2272"/>
    </location>
</feature>
<keyword evidence="3" id="KW-0436">Ligase</keyword>
<name>A0AAV9GMF1_9PEZI</name>
<dbReference type="GO" id="GO:0008168">
    <property type="term" value="F:methyltransferase activity"/>
    <property type="evidence" value="ECO:0007669"/>
    <property type="project" value="UniProtKB-KW"/>
</dbReference>
<dbReference type="SUPFAM" id="SSF51735">
    <property type="entry name" value="NAD(P)-binding Rossmann-fold domains"/>
    <property type="match status" value="2"/>
</dbReference>
<evidence type="ECO:0000256" key="8">
    <source>
        <dbReference type="ARBA" id="ARBA00023268"/>
    </source>
</evidence>
<keyword evidence="5" id="KW-0808">Transferase</keyword>
<dbReference type="SUPFAM" id="SSF55048">
    <property type="entry name" value="Probable ACP-binding domain of malonyl-CoA ACP transacylase"/>
    <property type="match status" value="1"/>
</dbReference>
<dbReference type="InterPro" id="IPR042099">
    <property type="entry name" value="ANL_N_sf"/>
</dbReference>
<dbReference type="InterPro" id="IPR001227">
    <property type="entry name" value="Ac_transferase_dom_sf"/>
</dbReference>
<dbReference type="Pfam" id="PF00668">
    <property type="entry name" value="Condensation"/>
    <property type="match status" value="1"/>
</dbReference>
<comment type="caution">
    <text evidence="9">Lacks conserved residue(s) required for the propagation of feature annotation.</text>
</comment>
<gene>
    <name evidence="14" type="ORF">QBC34DRAFT_352851</name>
</gene>
<dbReference type="InterPro" id="IPR023213">
    <property type="entry name" value="CAT-like_dom_sf"/>
</dbReference>
<dbReference type="SUPFAM" id="SSF56801">
    <property type="entry name" value="Acetyl-CoA synthetase-like"/>
    <property type="match status" value="1"/>
</dbReference>
<evidence type="ECO:0000259" key="13">
    <source>
        <dbReference type="PROSITE" id="PS52019"/>
    </source>
</evidence>
<sequence>MANEKLSHPAGVPPVAIIGMACRVAGADSPAELWGALCESKDAQSDIQRFSGDGFYRTDGAKRKGLTNVRRGYFINGDVDRFDNAFFGIPPAEASAMDPQQRMLLELTYEALENAGIPLGKFRGTNTGVYTGMTWNDYGMSLFRDVDATPKYMATGACNAMASNRVSYFFDLHGPSLVIDTACSSTMVALHQAVVALQHGEVEMAVVNGANLILNPDVFVCMSELGFLSPSGRCRTFDAAGDGYVRAEGVVALLLKPLDRAVADGDPVRAVIRGTRLNQDGRTQGITLPSPEAQRDNMEQLYKQIDLDPADVQYFEAHGTGTAAGDPLEMKAINAIYAPSRSPDSAKLVVGSIKSNVGHLETAAALAGLVKTVLALEHGQIPPQMHFSTPNPCIDFSNVLVPVTSVQNWPSVRKPGNPRRAALNSFGFGGTNGHAVLEEDLKYASVGIRKGPYLFKFSAATDAGLVAMADRMADYIVAKELELSESELSHTLLARRTTLKKVAFLVTESCEELVKCLREREFDIVSREETRQGGRGVAFVFTGQGGQWPTMGAELLATSHIFRATVARCNAALQDLPDGPDWDAATELCHPKGVSRVYKSRLSQPLCTILQIGLVELWKSWGLRPVAVVGHSSGEIGAAYAAGHLSLRDAVVVAYYRGLHLGREDGEAEVDAADRKGSMCALGLDEGAARRFLSRQKYSGRISLAAVNSPSSCTLSGDEDAINNVIEECKADGVFCRQLRVDMAYHSHHMLPMAPSYQASMQAAGVSAIPGADSCRMFSSVRGKEVNVDVGDCNAEYWTENMTSTVQFMAAVKSMLGTIPNLQAFVEIGPHPALKGPFQDTLAALDGSSCGSTLYFSSCVRGKPDMSALLRTVGEMITAGLEAALMLERVNNIEAVKGSQPRNRVLTDLPGYVWDHSVSHWAETRVSKNYRMRKHPAHELLGARKHTDNPIAMSWRSIISLSRVPWLRAWKKNTRSIPASAYLLMLAEAASQLGHEDFQAVELSGIEFHHEYSLSRFDLDDRIAELSLDFARKGTEPEFLFVLTAGSDSVSSADEWMRLCSGTLRLVRKMDDHLNQTDPLPIHDSHIERYAESFNLPELADVANIRIDRTCADGDIIFPADTTDNYLIPPLSLASVLTLPTFSFLRQGLPVAYCLRSIDRVHFRLPGAAGKDTLPMSFTASYSTPVNGVACATIRIRSCSPEGSQLAMQPCATLEGLRFESSGNVLVRTPPLESVFLSRKVLPDITYLEQGSFSSPISLREVIEMVTHKWPMADVGIAGVSARVVRNVVSLLPGPDRSQRPRFRSLTVLRGGNEVERGKWEVDRARILDAEQFEESETFDLLLIAEGWDRQAKVERHLRPDGILCVADSAGTTKDIQGNAFVDLGSAFGPDATSWALLSRPKQPDSGPPQADAASLNVIVSSSANRLEEMPDLSSLARSVRVIAVAEQNTAAADIRAHPAQHTIVLDLDESSLLVSPSSGHSLLPWVRALLKGHSLREDAGVLVWVSKQHLGKPQSAVAGAFIRTLRTEDPALVATSVVFENKCDFALASSVLARALVAARHGKLETEIIVRQDRVCAIRYLPDDELGAVIGAGMASPKTKEMSVGGNKRYRVSYMGETGLQLLAQPPPLGCLAQFGGGWGKGDVEVRVEASLVDWEDVSRLVSSRSQYAGSEMGGFFIGRISNEEGARVFGWATGAHASHVRVPTGSLIAIGTSHNGTNLSATLHRLGHFCAAVSILEGMGRIRPGDIVALEGLPTPLVAALENVMEAHKATTGKSDKADLVISYDPASGLSVNGRTAHLGELVSRRSLQCALSNKAYLLPQTNLKAFELPSFRDVFEHAAKHPGSAVLLHPQAEQAQRSVCVQVPAAVTETLFRPDGIYLIVGGLGGLGRHVCEWMASRGARNIATLSRRGASSPGVSSLTAGLARYGATLIVLSGDAKNSLNLRSALSDLRERKLGPIRGCIHMVMVLDDSPVASMTATQWEAPLQAKIASSWNLHEATLDDPLDMFILFSSVVSMTGNRTQASYAVGNAFLTRLAAERRAMGRTAVSVAVPAMRDIGVLQENEELLAYFDTAGLAIGGKSELAWLMEAAVRESHHASGREFIGMGLQMFATVDGLLQARSTQKQIFWADFAEFGCLMDHQRSNGGSASKVADSRSLGDRLRDQLGAGGDGYEMLLAGFMGCLVDVLGYKLETLDPSSPVSSYGLDSLNAVACRYWFFKEVGVDVPVFDVLGCKSIQGLVERVNEKLSPRSQDRAAAIPVPSKRPSDAPRLLSQSQQRLWFLQKFLTDKTAYNLLLVCHIDGVVQETLLEKAWQTLLDRHEVLHSCIVDTADGLQQIPVKGFSFALDIVHCDDEGYPQQMDALTRAARSHIFDLDKGELVRCWLLKGPDSTALFIGSHHLAWDRASTLVVFSELSTIYQLLAAGRKPDVDIKPVDFQFADYAHWQNLCLSSPAYRDPLLKYWTTQLAGIPHDAVSLLPLAHVDRRPSIQQHITATSSFTLPAALGRNIKTFCSNLGLTPFMFMTAALGAVISRLTGDSDILIGIADGDDRGHPAFDSLVGFTVNMLPLRLRIPSLDTLVLPLLESFRTTCLEAYAHRALPFDVLLQNLPDLPRSTAHAPVFQVMVNYHMQDLGFSPVSFGEFRFVRYDHYNARTQVDFALDVEESASGEMACCFEFDTALYSSGRMEELGKIYAAFVGHVVEARGELKLGDVDVISGEDRSLMRKLMTCQIPSGVGGEEKEEEVLFDVLFDKAVARFPNKLALVDDGIGLGEQLRVTYKQMDWITHGIAETLLKGGARNGDVVGLSCEPGAAMVLAMYGILRAGCAYVAVQGVPEERLRGIVGDVDVKIAVVDNEQARARLVGCGLDADKVHGIDALVRISHGGRDTVLKRLNARKLQPNDPISCFFTSGSTGKPKGVIQRHGGVRMWYLGCHSKIPYGPDDTLLLASASTFDVSLMSIFGVIACGSTLVVASREALYSGSGMANILANHKITTTFMTPTQLSAILSSIRGPTPPDWQNLRHMVVAGESVPHRVVRDFHRLGLKGAGLWNAYGPSEATITVAIRRLDIDDDNSPLDSPQYPASFDILDQRGNQVPFGVPGELYISGPGVVAGYIKRPELSAVSFLPDTISGSVEGRPLMYRTGDRFHLDREGTLVIRGRVGGDRQVKIRGMRTELGDVESAVMKALDSTAVALDRNSVEGAAAVYRKDEDILVMYLAVGLEEGASEPHARHQNIVQQLRRSLQATLPVHMRPGVYSFLEKLPTTSSGKTDYRTLSALPLPTVDSNTGQPGPSPGSELTEIQAEILGIWRRTLTVELGPLSQSDDFFSVGGHSLALLQVQQVIIELFGVRVPLADMFADPSLRGMEKLVIHRLTDTHHGSVSNQGPGIDWEEEAKIPADLDSGQGSTSAIPPTPQALTAVILTGGSSTPGSHILHQILTRTKLDVYCLAEMGPNASTALQGITDAFQTHGLVADTSRIHAFPGTLTHPTLGLSAADIEMISGKTQAIFHLASDVTLFGNADRVRAGNLGSLHFLLSLALGSNGPPKAFHYLSSWGVPHLQSWHDTVHVHTTAAKTPIRDERSMSHIRPGSSSRLAYLKARWACEALLESVAPSLPAVNIFRASMCVGRGGLPRTDINRRILRGMMETGCVPDFEGGMSWIMGDYLAEAVVHLAMRSGDDGDEGTTTRVWHVVPGRGGHHPYCKMVDVLGKGYDGRPLRLVQPKEWFDALRALDRPELSLHAAVLEEWWSAGWAPFELAAAKTLDVLEKEAGIRPSEVDREMLLLAAGEREG</sequence>
<dbReference type="SUPFAM" id="SSF52151">
    <property type="entry name" value="FabD/lysophospholipase-like"/>
    <property type="match status" value="1"/>
</dbReference>
<dbReference type="Pfam" id="PF16197">
    <property type="entry name" value="KAsynt_C_assoc"/>
    <property type="match status" value="1"/>
</dbReference>
<dbReference type="SMART" id="SM00825">
    <property type="entry name" value="PKS_KS"/>
    <property type="match status" value="1"/>
</dbReference>
<dbReference type="InterPro" id="IPR016039">
    <property type="entry name" value="Thiolase-like"/>
</dbReference>
<dbReference type="InterPro" id="IPR036291">
    <property type="entry name" value="NAD(P)-bd_dom_sf"/>
</dbReference>
<evidence type="ECO:0000313" key="15">
    <source>
        <dbReference type="Proteomes" id="UP001321760"/>
    </source>
</evidence>
<dbReference type="Pfam" id="PF00550">
    <property type="entry name" value="PP-binding"/>
    <property type="match status" value="2"/>
</dbReference>
<evidence type="ECO:0000313" key="14">
    <source>
        <dbReference type="EMBL" id="KAK4448640.1"/>
    </source>
</evidence>
<dbReference type="InterPro" id="IPR057326">
    <property type="entry name" value="KR_dom"/>
</dbReference>
<dbReference type="Proteomes" id="UP001321760">
    <property type="component" value="Unassembled WGS sequence"/>
</dbReference>
<evidence type="ECO:0000256" key="9">
    <source>
        <dbReference type="PROSITE-ProRule" id="PRU01363"/>
    </source>
</evidence>
<dbReference type="Gene3D" id="3.30.559.30">
    <property type="entry name" value="Nonribosomal peptide synthetase, condensation domain"/>
    <property type="match status" value="1"/>
</dbReference>
<dbReference type="PROSITE" id="PS00606">
    <property type="entry name" value="KS3_1"/>
    <property type="match status" value="1"/>
</dbReference>
<keyword evidence="4" id="KW-0489">Methyltransferase</keyword>
<dbReference type="InterPro" id="IPR013120">
    <property type="entry name" value="FAR_NAD-bd"/>
</dbReference>
<reference evidence="14" key="1">
    <citation type="journal article" date="2023" name="Mol. Phylogenet. Evol.">
        <title>Genome-scale phylogeny and comparative genomics of the fungal order Sordariales.</title>
        <authorList>
            <person name="Hensen N."/>
            <person name="Bonometti L."/>
            <person name="Westerberg I."/>
            <person name="Brannstrom I.O."/>
            <person name="Guillou S."/>
            <person name="Cros-Aarteil S."/>
            <person name="Calhoun S."/>
            <person name="Haridas S."/>
            <person name="Kuo A."/>
            <person name="Mondo S."/>
            <person name="Pangilinan J."/>
            <person name="Riley R."/>
            <person name="LaButti K."/>
            <person name="Andreopoulos B."/>
            <person name="Lipzen A."/>
            <person name="Chen C."/>
            <person name="Yan M."/>
            <person name="Daum C."/>
            <person name="Ng V."/>
            <person name="Clum A."/>
            <person name="Steindorff A."/>
            <person name="Ohm R.A."/>
            <person name="Martin F."/>
            <person name="Silar P."/>
            <person name="Natvig D.O."/>
            <person name="Lalanne C."/>
            <person name="Gautier V."/>
            <person name="Ament-Velasquez S.L."/>
            <person name="Kruys A."/>
            <person name="Hutchinson M.I."/>
            <person name="Powell A.J."/>
            <person name="Barry K."/>
            <person name="Miller A.N."/>
            <person name="Grigoriev I.V."/>
            <person name="Debuchy R."/>
            <person name="Gladieux P."/>
            <person name="Hiltunen Thoren M."/>
            <person name="Johannesson H."/>
        </authorList>
    </citation>
    <scope>NUCLEOTIDE SEQUENCE</scope>
    <source>
        <strain evidence="14">PSN243</strain>
    </source>
</reference>
<dbReference type="Pfam" id="PF00501">
    <property type="entry name" value="AMP-binding"/>
    <property type="match status" value="1"/>
</dbReference>
<dbReference type="SMART" id="SM00827">
    <property type="entry name" value="PKS_AT"/>
    <property type="match status" value="1"/>
</dbReference>
<dbReference type="PROSITE" id="PS52004">
    <property type="entry name" value="KS3_2"/>
    <property type="match status" value="1"/>
</dbReference>
<dbReference type="Gene3D" id="3.40.50.720">
    <property type="entry name" value="NAD(P)-binding Rossmann-like Domain"/>
    <property type="match status" value="3"/>
</dbReference>
<evidence type="ECO:0000256" key="3">
    <source>
        <dbReference type="ARBA" id="ARBA00022598"/>
    </source>
</evidence>
<evidence type="ECO:0000256" key="7">
    <source>
        <dbReference type="ARBA" id="ARBA00023002"/>
    </source>
</evidence>
<dbReference type="InterPro" id="IPR014031">
    <property type="entry name" value="Ketoacyl_synth_C"/>
</dbReference>
<dbReference type="InterPro" id="IPR020806">
    <property type="entry name" value="PKS_PP-bd"/>
</dbReference>
<dbReference type="GO" id="GO:0006633">
    <property type="term" value="P:fatty acid biosynthetic process"/>
    <property type="evidence" value="ECO:0007669"/>
    <property type="project" value="InterPro"/>
</dbReference>
<dbReference type="EMBL" id="MU865942">
    <property type="protein sequence ID" value="KAK4448640.1"/>
    <property type="molecule type" value="Genomic_DNA"/>
</dbReference>
<dbReference type="InterPro" id="IPR009081">
    <property type="entry name" value="PP-bd_ACP"/>
</dbReference>
<dbReference type="InterPro" id="IPR013968">
    <property type="entry name" value="PKS_KR"/>
</dbReference>
<feature type="region of interest" description="N-terminal hotdog fold" evidence="9">
    <location>
        <begin position="938"/>
        <end position="1071"/>
    </location>
</feature>
<keyword evidence="6" id="KW-0677">Repeat</keyword>
<dbReference type="Gene3D" id="3.40.50.12780">
    <property type="entry name" value="N-terminal domain of ligase-like"/>
    <property type="match status" value="1"/>
</dbReference>
<dbReference type="InterPro" id="IPR000873">
    <property type="entry name" value="AMP-dep_synth/lig_dom"/>
</dbReference>
<evidence type="ECO:0000259" key="11">
    <source>
        <dbReference type="PROSITE" id="PS50075"/>
    </source>
</evidence>
<reference evidence="14" key="2">
    <citation type="submission" date="2023-05" db="EMBL/GenBank/DDBJ databases">
        <authorList>
            <consortium name="Lawrence Berkeley National Laboratory"/>
            <person name="Steindorff A."/>
            <person name="Hensen N."/>
            <person name="Bonometti L."/>
            <person name="Westerberg I."/>
            <person name="Brannstrom I.O."/>
            <person name="Guillou S."/>
            <person name="Cros-Aarteil S."/>
            <person name="Calhoun S."/>
            <person name="Haridas S."/>
            <person name="Kuo A."/>
            <person name="Mondo S."/>
            <person name="Pangilinan J."/>
            <person name="Riley R."/>
            <person name="Labutti K."/>
            <person name="Andreopoulos B."/>
            <person name="Lipzen A."/>
            <person name="Chen C."/>
            <person name="Yanf M."/>
            <person name="Daum C."/>
            <person name="Ng V."/>
            <person name="Clum A."/>
            <person name="Ohm R."/>
            <person name="Martin F."/>
            <person name="Silar P."/>
            <person name="Natvig D."/>
            <person name="Lalanne C."/>
            <person name="Gautier V."/>
            <person name="Ament-Velasquez S.L."/>
            <person name="Kruys A."/>
            <person name="Hutchinson M.I."/>
            <person name="Powell A.J."/>
            <person name="Barry K."/>
            <person name="Miller A.N."/>
            <person name="Grigoriev I.V."/>
            <person name="Debuchy R."/>
            <person name="Gladieux P."/>
            <person name="Thoren M.H."/>
            <person name="Johannesson H."/>
        </authorList>
    </citation>
    <scope>NUCLEOTIDE SEQUENCE</scope>
    <source>
        <strain evidence="14">PSN243</strain>
    </source>
</reference>
<dbReference type="Pfam" id="PF00698">
    <property type="entry name" value="Acyl_transf_1"/>
    <property type="match status" value="1"/>
</dbReference>
<evidence type="ECO:0000256" key="5">
    <source>
        <dbReference type="ARBA" id="ARBA00022679"/>
    </source>
</evidence>
<dbReference type="InterPro" id="IPR036736">
    <property type="entry name" value="ACP-like_sf"/>
</dbReference>
<keyword evidence="8" id="KW-0511">Multifunctional enzyme</keyword>
<dbReference type="PROSITE" id="PS50075">
    <property type="entry name" value="CARRIER"/>
    <property type="match status" value="2"/>
</dbReference>
<dbReference type="InterPro" id="IPR014043">
    <property type="entry name" value="Acyl_transferase_dom"/>
</dbReference>
<dbReference type="Gene3D" id="3.30.300.30">
    <property type="match status" value="1"/>
</dbReference>
<feature type="domain" description="Carrier" evidence="11">
    <location>
        <begin position="3298"/>
        <end position="3375"/>
    </location>
</feature>
<evidence type="ECO:0000256" key="6">
    <source>
        <dbReference type="ARBA" id="ARBA00022737"/>
    </source>
</evidence>
<dbReference type="Gene3D" id="3.30.559.10">
    <property type="entry name" value="Chloramphenicol acetyltransferase-like domain"/>
    <property type="match status" value="1"/>
</dbReference>
<keyword evidence="2" id="KW-0597">Phosphoprotein</keyword>
<dbReference type="InterPro" id="IPR001242">
    <property type="entry name" value="Condensation_dom"/>
</dbReference>
<dbReference type="GO" id="GO:0031177">
    <property type="term" value="F:phosphopantetheine binding"/>
    <property type="evidence" value="ECO:0007669"/>
    <property type="project" value="InterPro"/>
</dbReference>
<dbReference type="InterPro" id="IPR018201">
    <property type="entry name" value="Ketoacyl_synth_AS"/>
</dbReference>
<dbReference type="Gene3D" id="1.10.1200.10">
    <property type="entry name" value="ACP-like"/>
    <property type="match status" value="2"/>
</dbReference>
<feature type="domain" description="PKS/mFAS DH" evidence="13">
    <location>
        <begin position="938"/>
        <end position="1228"/>
    </location>
</feature>
<dbReference type="InterPro" id="IPR016035">
    <property type="entry name" value="Acyl_Trfase/lysoPLipase"/>
</dbReference>
<dbReference type="GO" id="GO:0004312">
    <property type="term" value="F:fatty acid synthase activity"/>
    <property type="evidence" value="ECO:0007669"/>
    <property type="project" value="TreeGrafter"/>
</dbReference>
<keyword evidence="15" id="KW-1185">Reference proteome</keyword>
<feature type="domain" description="Carrier" evidence="11">
    <location>
        <begin position="2173"/>
        <end position="2250"/>
    </location>
</feature>
<dbReference type="SUPFAM" id="SSF53901">
    <property type="entry name" value="Thiolase-like"/>
    <property type="match status" value="1"/>
</dbReference>
<dbReference type="Gene3D" id="3.30.70.3290">
    <property type="match status" value="1"/>
</dbReference>
<dbReference type="SMART" id="SM00822">
    <property type="entry name" value="PKS_KR"/>
    <property type="match status" value="1"/>
</dbReference>
<evidence type="ECO:0000256" key="10">
    <source>
        <dbReference type="SAM" id="MobiDB-lite"/>
    </source>
</evidence>
<protein>
    <submittedName>
        <fullName evidence="14">Nonribosomal peptide synthetase-like protein</fullName>
    </submittedName>
</protein>
<evidence type="ECO:0000256" key="4">
    <source>
        <dbReference type="ARBA" id="ARBA00022603"/>
    </source>
</evidence>
<dbReference type="Pfam" id="PF00109">
    <property type="entry name" value="ketoacyl-synt"/>
    <property type="match status" value="1"/>
</dbReference>
<dbReference type="Gene3D" id="3.10.129.110">
    <property type="entry name" value="Polyketide synthase dehydratase"/>
    <property type="match status" value="1"/>
</dbReference>
<dbReference type="InterPro" id="IPR045851">
    <property type="entry name" value="AMP-bd_C_sf"/>
</dbReference>
<proteinExistence type="predicted"/>
<evidence type="ECO:0000256" key="2">
    <source>
        <dbReference type="ARBA" id="ARBA00022553"/>
    </source>
</evidence>
<dbReference type="Pfam" id="PF07993">
    <property type="entry name" value="NAD_binding_4"/>
    <property type="match status" value="1"/>
</dbReference>
<accession>A0AAV9GMF1</accession>
<dbReference type="InterPro" id="IPR049900">
    <property type="entry name" value="PKS_mFAS_DH"/>
</dbReference>
<dbReference type="InterPro" id="IPR016036">
    <property type="entry name" value="Malonyl_transacylase_ACP-bd"/>
</dbReference>
<dbReference type="CDD" id="cd00833">
    <property type="entry name" value="PKS"/>
    <property type="match status" value="1"/>
</dbReference>
<feature type="region of interest" description="C-terminal hotdog fold" evidence="9">
    <location>
        <begin position="1081"/>
        <end position="1228"/>
    </location>
</feature>
<dbReference type="SMART" id="SM00823">
    <property type="entry name" value="PKS_PP"/>
    <property type="match status" value="2"/>
</dbReference>
<organism evidence="14 15">
    <name type="scientific">Podospora aff. communis PSN243</name>
    <dbReference type="NCBI Taxonomy" id="3040156"/>
    <lineage>
        <taxon>Eukaryota</taxon>
        <taxon>Fungi</taxon>
        <taxon>Dikarya</taxon>
        <taxon>Ascomycota</taxon>
        <taxon>Pezizomycotina</taxon>
        <taxon>Sordariomycetes</taxon>
        <taxon>Sordariomycetidae</taxon>
        <taxon>Sordariales</taxon>
        <taxon>Podosporaceae</taxon>
        <taxon>Podospora</taxon>
    </lineage>
</organism>
<dbReference type="GO" id="GO:0032259">
    <property type="term" value="P:methylation"/>
    <property type="evidence" value="ECO:0007669"/>
    <property type="project" value="UniProtKB-KW"/>
</dbReference>
<dbReference type="PROSITE" id="PS51257">
    <property type="entry name" value="PROKAR_LIPOPROTEIN"/>
    <property type="match status" value="1"/>
</dbReference>
<feature type="domain" description="Ketosynthase family 3 (KS3)" evidence="12">
    <location>
        <begin position="12"/>
        <end position="439"/>
    </location>
</feature>
<dbReference type="InterPro" id="IPR050091">
    <property type="entry name" value="PKS_NRPS_Biosynth_Enz"/>
</dbReference>
<keyword evidence="7" id="KW-0560">Oxidoreductase</keyword>